<evidence type="ECO:0000313" key="2">
    <source>
        <dbReference type="Proteomes" id="UP000054549"/>
    </source>
</evidence>
<dbReference type="Proteomes" id="UP000054549">
    <property type="component" value="Unassembled WGS sequence"/>
</dbReference>
<dbReference type="InterPro" id="IPR053037">
    <property type="entry name" value="Pericyclase_pydY-like"/>
</dbReference>
<gene>
    <name evidence="1" type="ORF">M378DRAFT_165464</name>
</gene>
<dbReference type="PANTHER" id="PTHR38115">
    <property type="entry name" value="LIPOCALIN-LIKE DOMAIN-CONTAINING PROTEIN"/>
    <property type="match status" value="1"/>
</dbReference>
<dbReference type="HOGENOM" id="CLU_088979_2_0_1"/>
<sequence>MVGAVPFGFSTLDLSGKFIMNKSLSDDPNEILKLQGIGWILRTAINLASVSVGIKHYKDDDGVENLIMDEYTTTGGLSTTTEHRKLSWKETEHVDFVFGATIVKSRRCKAEDIKEEYLTRGWTEETYEHGLIQAFVKSNTPKNGLVWTANEAWGVEEIKGEKRYTRRVVFTGPKGQAINARIVYDHTWQ</sequence>
<reference evidence="1 2" key="1">
    <citation type="submission" date="2014-04" db="EMBL/GenBank/DDBJ databases">
        <title>Evolutionary Origins and Diversification of the Mycorrhizal Mutualists.</title>
        <authorList>
            <consortium name="DOE Joint Genome Institute"/>
            <consortium name="Mycorrhizal Genomics Consortium"/>
            <person name="Kohler A."/>
            <person name="Kuo A."/>
            <person name="Nagy L.G."/>
            <person name="Floudas D."/>
            <person name="Copeland A."/>
            <person name="Barry K.W."/>
            <person name="Cichocki N."/>
            <person name="Veneault-Fourrey C."/>
            <person name="LaButti K."/>
            <person name="Lindquist E.A."/>
            <person name="Lipzen A."/>
            <person name="Lundell T."/>
            <person name="Morin E."/>
            <person name="Murat C."/>
            <person name="Riley R."/>
            <person name="Ohm R."/>
            <person name="Sun H."/>
            <person name="Tunlid A."/>
            <person name="Henrissat B."/>
            <person name="Grigoriev I.V."/>
            <person name="Hibbett D.S."/>
            <person name="Martin F."/>
        </authorList>
    </citation>
    <scope>NUCLEOTIDE SEQUENCE [LARGE SCALE GENOMIC DNA]</scope>
    <source>
        <strain evidence="1 2">Koide BX008</strain>
    </source>
</reference>
<organism evidence="1 2">
    <name type="scientific">Amanita muscaria (strain Koide BX008)</name>
    <dbReference type="NCBI Taxonomy" id="946122"/>
    <lineage>
        <taxon>Eukaryota</taxon>
        <taxon>Fungi</taxon>
        <taxon>Dikarya</taxon>
        <taxon>Basidiomycota</taxon>
        <taxon>Agaricomycotina</taxon>
        <taxon>Agaricomycetes</taxon>
        <taxon>Agaricomycetidae</taxon>
        <taxon>Agaricales</taxon>
        <taxon>Pluteineae</taxon>
        <taxon>Amanitaceae</taxon>
        <taxon>Amanita</taxon>
    </lineage>
</organism>
<protein>
    <submittedName>
        <fullName evidence="1">Uncharacterized protein</fullName>
    </submittedName>
</protein>
<dbReference type="InParanoid" id="A0A0C2X1N1"/>
<keyword evidence="2" id="KW-1185">Reference proteome</keyword>
<dbReference type="AlphaFoldDB" id="A0A0C2X1N1"/>
<dbReference type="PANTHER" id="PTHR38115:SF1">
    <property type="entry name" value="LIPOCALIN-LIKE DOMAIN-CONTAINING PROTEIN"/>
    <property type="match status" value="1"/>
</dbReference>
<evidence type="ECO:0000313" key="1">
    <source>
        <dbReference type="EMBL" id="KIL62618.1"/>
    </source>
</evidence>
<proteinExistence type="predicted"/>
<name>A0A0C2X1N1_AMAMK</name>
<accession>A0A0C2X1N1</accession>
<dbReference type="OrthoDB" id="425354at2759"/>
<dbReference type="EMBL" id="KN818268">
    <property type="protein sequence ID" value="KIL62618.1"/>
    <property type="molecule type" value="Genomic_DNA"/>
</dbReference>